<accession>A0ABR8BRL5</accession>
<protein>
    <submittedName>
        <fullName evidence="1">Uncharacterized protein</fullName>
    </submittedName>
</protein>
<dbReference type="Proteomes" id="UP000621307">
    <property type="component" value="Unassembled WGS sequence"/>
</dbReference>
<comment type="caution">
    <text evidence="1">The sequence shown here is derived from an EMBL/GenBank/DDBJ whole genome shotgun (WGS) entry which is preliminary data.</text>
</comment>
<gene>
    <name evidence="1" type="ORF">H6G14_30165</name>
</gene>
<dbReference type="RefSeq" id="WP_190572385.1">
    <property type="nucleotide sequence ID" value="NZ_JACJQL010000098.1"/>
</dbReference>
<evidence type="ECO:0000313" key="2">
    <source>
        <dbReference type="Proteomes" id="UP000621307"/>
    </source>
</evidence>
<sequence length="228" mass="25143">MTKKLTDTTTTTKAKLKNHVAPKARRIGNVLKPKFGVNLTDFDAALAGDVAAAQKIGELARQGRLSAELAPKLAQAYIEIINGSEAYNKATADILVQAGKSAIAIDKSVMQATLANSKYGHQRSELAAEFVASKTNENQRHQYQMNYTQIKGYLDAHLAGIDQQTSLLEQSHRPELKQIAADEQHEMRELNEGLSKGERARYDLIPEKNYQTPGLRAKILQLRTALGF</sequence>
<name>A0ABR8BRL5_9NOSO</name>
<proteinExistence type="predicted"/>
<keyword evidence="2" id="KW-1185">Reference proteome</keyword>
<evidence type="ECO:0000313" key="1">
    <source>
        <dbReference type="EMBL" id="MBD2255476.1"/>
    </source>
</evidence>
<reference evidence="1 2" key="1">
    <citation type="journal article" date="2020" name="ISME J.">
        <title>Comparative genomics reveals insights into cyanobacterial evolution and habitat adaptation.</title>
        <authorList>
            <person name="Chen M.Y."/>
            <person name="Teng W.K."/>
            <person name="Zhao L."/>
            <person name="Hu C.X."/>
            <person name="Zhou Y.K."/>
            <person name="Han B.P."/>
            <person name="Song L.R."/>
            <person name="Shu W.S."/>
        </authorList>
    </citation>
    <scope>NUCLEOTIDE SEQUENCE [LARGE SCALE GENOMIC DNA]</scope>
    <source>
        <strain evidence="1 2">FACHB-3921</strain>
    </source>
</reference>
<organism evidence="1 2">
    <name type="scientific">Nostoc parmelioides FACHB-3921</name>
    <dbReference type="NCBI Taxonomy" id="2692909"/>
    <lineage>
        <taxon>Bacteria</taxon>
        <taxon>Bacillati</taxon>
        <taxon>Cyanobacteriota</taxon>
        <taxon>Cyanophyceae</taxon>
        <taxon>Nostocales</taxon>
        <taxon>Nostocaceae</taxon>
        <taxon>Nostoc</taxon>
    </lineage>
</organism>
<dbReference type="EMBL" id="JACJQL010000098">
    <property type="protein sequence ID" value="MBD2255476.1"/>
    <property type="molecule type" value="Genomic_DNA"/>
</dbReference>